<dbReference type="Proteomes" id="UP001054837">
    <property type="component" value="Unassembled WGS sequence"/>
</dbReference>
<evidence type="ECO:0000313" key="2">
    <source>
        <dbReference type="Proteomes" id="UP001054837"/>
    </source>
</evidence>
<organism evidence="1 2">
    <name type="scientific">Caerostris darwini</name>
    <dbReference type="NCBI Taxonomy" id="1538125"/>
    <lineage>
        <taxon>Eukaryota</taxon>
        <taxon>Metazoa</taxon>
        <taxon>Ecdysozoa</taxon>
        <taxon>Arthropoda</taxon>
        <taxon>Chelicerata</taxon>
        <taxon>Arachnida</taxon>
        <taxon>Araneae</taxon>
        <taxon>Araneomorphae</taxon>
        <taxon>Entelegynae</taxon>
        <taxon>Araneoidea</taxon>
        <taxon>Araneidae</taxon>
        <taxon>Caerostris</taxon>
    </lineage>
</organism>
<sequence length="119" mass="13234">MGGTILLTTSANIRRRRVFLDVKPDTIHFNHCKSFIHLSNSGKQWWTMLPDYASAISDDDVSSQMSNLDTCVSLLPDSAESGESFEDILGDVEKIIVMPGLSIIFLLNDIIVVRNNSAY</sequence>
<dbReference type="EMBL" id="BPLQ01014253">
    <property type="protein sequence ID" value="GIY78502.1"/>
    <property type="molecule type" value="Genomic_DNA"/>
</dbReference>
<comment type="caution">
    <text evidence="1">The sequence shown here is derived from an EMBL/GenBank/DDBJ whole genome shotgun (WGS) entry which is preliminary data.</text>
</comment>
<dbReference type="AlphaFoldDB" id="A0AAV4W6Z8"/>
<keyword evidence="2" id="KW-1185">Reference proteome</keyword>
<gene>
    <name evidence="1" type="ORF">CDAR_416421</name>
</gene>
<protein>
    <submittedName>
        <fullName evidence="1">Uncharacterized protein</fullName>
    </submittedName>
</protein>
<accession>A0AAV4W6Z8</accession>
<reference evidence="1 2" key="1">
    <citation type="submission" date="2021-06" db="EMBL/GenBank/DDBJ databases">
        <title>Caerostris darwini draft genome.</title>
        <authorList>
            <person name="Kono N."/>
            <person name="Arakawa K."/>
        </authorList>
    </citation>
    <scope>NUCLEOTIDE SEQUENCE [LARGE SCALE GENOMIC DNA]</scope>
</reference>
<proteinExistence type="predicted"/>
<evidence type="ECO:0000313" key="1">
    <source>
        <dbReference type="EMBL" id="GIY78502.1"/>
    </source>
</evidence>
<dbReference type="Gene3D" id="1.20.1340.10">
    <property type="entry name" value="dopa decarboxylase, N-terminal domain"/>
    <property type="match status" value="1"/>
</dbReference>
<name>A0AAV4W6Z8_9ARAC</name>